<dbReference type="Gene3D" id="3.90.1150.10">
    <property type="entry name" value="Aspartate Aminotransferase, domain 1"/>
    <property type="match status" value="1"/>
</dbReference>
<dbReference type="FunFam" id="3.40.640.10:FF:000030">
    <property type="entry name" value="Low-specificity L-threonine aldolase"/>
    <property type="match status" value="1"/>
</dbReference>
<evidence type="ECO:0000256" key="5">
    <source>
        <dbReference type="PIRSR" id="PIRSR017617-1"/>
    </source>
</evidence>
<keyword evidence="3" id="KW-0663">Pyridoxal phosphate</keyword>
<protein>
    <submittedName>
        <fullName evidence="7">L-allo-threonine aldolase</fullName>
        <ecNumber evidence="7">4.1.2.49</ecNumber>
    </submittedName>
</protein>
<evidence type="ECO:0000313" key="8">
    <source>
        <dbReference type="Proteomes" id="UP000292235"/>
    </source>
</evidence>
<sequence>MIDLRSDTVTRPTPAMRRAMAEAEVGDDVFGEDPTVRALEEETAALLGTEAALYVPSGHMSNQIAVYVSTRSGDEVWTHREGHVVANEQGGTSVLARVLPRTYDSELGYPEEGLLAAWARGAGDVHRARPRLICLENTFTGRIVPPSEQRRVAAFAREHGMLLHLDGARMWNAAVALGETPARIAEGADTVSVCFSKGLGAPVGSALAGGTEAIAEARRARKLLGGGMRQAGIVAAGALYALRNHIDRLAEDHARARRLAESIAQSPSLSAEARTNMVVVSTPAGRARDFADLLAREGIGCVPLGENRLRLVVHLDISDTDIDTAAEAVAKTAAAG</sequence>
<comment type="similarity">
    <text evidence="2">Belongs to the threonine aldolase family.</text>
</comment>
<dbReference type="KEGG" id="strr:EKD16_06640"/>
<dbReference type="Proteomes" id="UP000292235">
    <property type="component" value="Chromosome"/>
</dbReference>
<dbReference type="Pfam" id="PF01212">
    <property type="entry name" value="Beta_elim_lyase"/>
    <property type="match status" value="1"/>
</dbReference>
<dbReference type="EMBL" id="CP036455">
    <property type="protein sequence ID" value="QBI53126.1"/>
    <property type="molecule type" value="Genomic_DNA"/>
</dbReference>
<proteinExistence type="inferred from homology"/>
<reference evidence="7 8" key="1">
    <citation type="submission" date="2019-02" db="EMBL/GenBank/DDBJ databases">
        <authorList>
            <person name="Khodamoradi S."/>
            <person name="Hahnke R.L."/>
            <person name="Kaempfer P."/>
            <person name="Schumann P."/>
            <person name="Rohde M."/>
            <person name="Steinert M."/>
            <person name="Luzhetskyy A."/>
            <person name="Wink J."/>
            <person name="Ruckert C."/>
        </authorList>
    </citation>
    <scope>NUCLEOTIDE SEQUENCE [LARGE SCALE GENOMIC DNA]</scope>
    <source>
        <strain evidence="7 8">M2</strain>
    </source>
</reference>
<dbReference type="RefSeq" id="WP_131097544.1">
    <property type="nucleotide sequence ID" value="NZ_CP036455.1"/>
</dbReference>
<dbReference type="InterPro" id="IPR023603">
    <property type="entry name" value="Low_specificity_L-TA-like"/>
</dbReference>
<feature type="modified residue" description="N6-(pyridoxal phosphate)lysine" evidence="5">
    <location>
        <position position="197"/>
    </location>
</feature>
<dbReference type="PANTHER" id="PTHR48097">
    <property type="entry name" value="L-THREONINE ALDOLASE-RELATED"/>
    <property type="match status" value="1"/>
</dbReference>
<evidence type="ECO:0000256" key="2">
    <source>
        <dbReference type="ARBA" id="ARBA00006966"/>
    </source>
</evidence>
<dbReference type="PANTHER" id="PTHR48097:SF9">
    <property type="entry name" value="L-THREONINE ALDOLASE"/>
    <property type="match status" value="1"/>
</dbReference>
<evidence type="ECO:0000313" key="7">
    <source>
        <dbReference type="EMBL" id="QBI53126.1"/>
    </source>
</evidence>
<evidence type="ECO:0000256" key="1">
    <source>
        <dbReference type="ARBA" id="ARBA00001933"/>
    </source>
</evidence>
<feature type="domain" description="Aromatic amino acid beta-eliminating lyase/threonine aldolase" evidence="6">
    <location>
        <begin position="3"/>
        <end position="280"/>
    </location>
</feature>
<dbReference type="GO" id="GO:0006567">
    <property type="term" value="P:L-threonine catabolic process"/>
    <property type="evidence" value="ECO:0007669"/>
    <property type="project" value="TreeGrafter"/>
</dbReference>
<dbReference type="GO" id="GO:0006545">
    <property type="term" value="P:glycine biosynthetic process"/>
    <property type="evidence" value="ECO:0007669"/>
    <property type="project" value="TreeGrafter"/>
</dbReference>
<gene>
    <name evidence="7" type="primary">ltaA</name>
    <name evidence="7" type="ORF">EKD16_06640</name>
</gene>
<keyword evidence="8" id="KW-1185">Reference proteome</keyword>
<keyword evidence="4 7" id="KW-0456">Lyase</keyword>
<dbReference type="InterPro" id="IPR015422">
    <property type="entry name" value="PyrdxlP-dep_Trfase_small"/>
</dbReference>
<organism evidence="7 8">
    <name type="scientific">Streptomonospora litoralis</name>
    <dbReference type="NCBI Taxonomy" id="2498135"/>
    <lineage>
        <taxon>Bacteria</taxon>
        <taxon>Bacillati</taxon>
        <taxon>Actinomycetota</taxon>
        <taxon>Actinomycetes</taxon>
        <taxon>Streptosporangiales</taxon>
        <taxon>Nocardiopsidaceae</taxon>
        <taxon>Streptomonospora</taxon>
    </lineage>
</organism>
<dbReference type="GO" id="GO:0008732">
    <property type="term" value="F:L-allo-threonine aldolase activity"/>
    <property type="evidence" value="ECO:0007669"/>
    <property type="project" value="UniProtKB-EC"/>
</dbReference>
<dbReference type="InterPro" id="IPR015421">
    <property type="entry name" value="PyrdxlP-dep_Trfase_major"/>
</dbReference>
<evidence type="ECO:0000256" key="4">
    <source>
        <dbReference type="ARBA" id="ARBA00023239"/>
    </source>
</evidence>
<dbReference type="InterPro" id="IPR015424">
    <property type="entry name" value="PyrdxlP-dep_Trfase"/>
</dbReference>
<dbReference type="GO" id="GO:0005829">
    <property type="term" value="C:cytosol"/>
    <property type="evidence" value="ECO:0007669"/>
    <property type="project" value="TreeGrafter"/>
</dbReference>
<comment type="cofactor">
    <cofactor evidence="1">
        <name>pyridoxal 5'-phosphate</name>
        <dbReference type="ChEBI" id="CHEBI:597326"/>
    </cofactor>
</comment>
<dbReference type="PIRSF" id="PIRSF017617">
    <property type="entry name" value="Thr_aldolase"/>
    <property type="match status" value="1"/>
</dbReference>
<dbReference type="SUPFAM" id="SSF53383">
    <property type="entry name" value="PLP-dependent transferases"/>
    <property type="match status" value="1"/>
</dbReference>
<dbReference type="NCBIfam" id="NF041359">
    <property type="entry name" value="GntG_guanitoxin"/>
    <property type="match status" value="1"/>
</dbReference>
<evidence type="ECO:0000256" key="3">
    <source>
        <dbReference type="ARBA" id="ARBA00022898"/>
    </source>
</evidence>
<dbReference type="AlphaFoldDB" id="A0A4P6PXX3"/>
<evidence type="ECO:0000259" key="6">
    <source>
        <dbReference type="Pfam" id="PF01212"/>
    </source>
</evidence>
<name>A0A4P6PXX3_9ACTN</name>
<accession>A0A4P6PXX3</accession>
<dbReference type="Gene3D" id="3.40.640.10">
    <property type="entry name" value="Type I PLP-dependent aspartate aminotransferase-like (Major domain)"/>
    <property type="match status" value="1"/>
</dbReference>
<dbReference type="InterPro" id="IPR001597">
    <property type="entry name" value="ArAA_b-elim_lyase/Thr_aldolase"/>
</dbReference>
<dbReference type="EC" id="4.1.2.49" evidence="7"/>
<dbReference type="OrthoDB" id="9774495at2"/>